<proteinExistence type="predicted"/>
<feature type="transmembrane region" description="Helical" evidence="1">
    <location>
        <begin position="6"/>
        <end position="24"/>
    </location>
</feature>
<dbReference type="Pfam" id="PF26604">
    <property type="entry name" value="CBU_0592"/>
    <property type="match status" value="1"/>
</dbReference>
<dbReference type="NCBIfam" id="NF047864">
    <property type="entry name" value="CBU_0592_membra"/>
    <property type="match status" value="1"/>
</dbReference>
<dbReference type="InterPro" id="IPR058058">
    <property type="entry name" value="CBU_0592-like"/>
</dbReference>
<accession>A0A8T5GHA7</accession>
<evidence type="ECO:0000313" key="4">
    <source>
        <dbReference type="Proteomes" id="UP000722459"/>
    </source>
</evidence>
<gene>
    <name evidence="3" type="ORF">HON47_04940</name>
</gene>
<name>A0A8T5GHA7_9ARCH</name>
<dbReference type="AlphaFoldDB" id="A0A8T5GHA7"/>
<dbReference type="EMBL" id="JABJNZ010000062">
    <property type="protein sequence ID" value="MBT4870896.1"/>
    <property type="molecule type" value="Genomic_DNA"/>
</dbReference>
<keyword evidence="1" id="KW-1133">Transmembrane helix</keyword>
<protein>
    <recommendedName>
        <fullName evidence="2">CBU-0592-like domain-containing protein</fullName>
    </recommendedName>
</protein>
<feature type="domain" description="CBU-0592-like" evidence="2">
    <location>
        <begin position="9"/>
        <end position="77"/>
    </location>
</feature>
<evidence type="ECO:0000259" key="2">
    <source>
        <dbReference type="Pfam" id="PF26604"/>
    </source>
</evidence>
<keyword evidence="1" id="KW-0812">Transmembrane</keyword>
<evidence type="ECO:0000256" key="1">
    <source>
        <dbReference type="SAM" id="Phobius"/>
    </source>
</evidence>
<comment type="caution">
    <text evidence="3">The sequence shown here is derived from an EMBL/GenBank/DDBJ whole genome shotgun (WGS) entry which is preliminary data.</text>
</comment>
<dbReference type="Proteomes" id="UP000722459">
    <property type="component" value="Unassembled WGS sequence"/>
</dbReference>
<reference evidence="3" key="1">
    <citation type="journal article" date="2021" name="ISME J.">
        <title>Mercury methylation by metabolically versatile and cosmopolitan marine bacteria.</title>
        <authorList>
            <person name="Lin H."/>
            <person name="Ascher D.B."/>
            <person name="Myung Y."/>
            <person name="Lamborg C.H."/>
            <person name="Hallam S.J."/>
            <person name="Gionfriddo C.M."/>
            <person name="Holt K.E."/>
            <person name="Moreau J.W."/>
        </authorList>
    </citation>
    <scope>NUCLEOTIDE SEQUENCE</scope>
    <source>
        <strain evidence="3">SI075_bin30</strain>
    </source>
</reference>
<evidence type="ECO:0000313" key="3">
    <source>
        <dbReference type="EMBL" id="MBT4870896.1"/>
    </source>
</evidence>
<keyword evidence="1" id="KW-0472">Membrane</keyword>
<sequence length="90" mass="10516">MALIGFELIFGFIGMCLILFAFLMDQMHKWNSDSRMYDAFNFVGSVLMSYYAFFIPSYPFLGLNLIWALVSLKDLIRGKFPKNNKIKKKK</sequence>
<feature type="transmembrane region" description="Helical" evidence="1">
    <location>
        <begin position="60"/>
        <end position="80"/>
    </location>
</feature>
<organism evidence="3 4">
    <name type="scientific">Candidatus Iainarchaeum sp</name>
    <dbReference type="NCBI Taxonomy" id="3101447"/>
    <lineage>
        <taxon>Archaea</taxon>
        <taxon>Candidatus Iainarchaeota</taxon>
        <taxon>Candidatus Iainarchaeia</taxon>
        <taxon>Candidatus Iainarchaeales</taxon>
        <taxon>Candidatus Iainarchaeaceae</taxon>
        <taxon>Candidatus Iainarchaeum</taxon>
    </lineage>
</organism>